<feature type="region of interest" description="Disordered" evidence="1">
    <location>
        <begin position="248"/>
        <end position="327"/>
    </location>
</feature>
<feature type="compositionally biased region" description="Low complexity" evidence="1">
    <location>
        <begin position="760"/>
        <end position="772"/>
    </location>
</feature>
<accession>A0A4Q9LB10</accession>
<feature type="compositionally biased region" description="Basic and acidic residues" evidence="1">
    <location>
        <begin position="856"/>
        <end position="876"/>
    </location>
</feature>
<dbReference type="AlphaFoldDB" id="A0A4Q9LB10"/>
<feature type="compositionally biased region" description="Basic and acidic residues" evidence="1">
    <location>
        <begin position="694"/>
        <end position="753"/>
    </location>
</feature>
<organism evidence="2 3">
    <name type="scientific">Hamiltosporidium tvaerminnensis</name>
    <dbReference type="NCBI Taxonomy" id="1176355"/>
    <lineage>
        <taxon>Eukaryota</taxon>
        <taxon>Fungi</taxon>
        <taxon>Fungi incertae sedis</taxon>
        <taxon>Microsporidia</taxon>
        <taxon>Dubosqiidae</taxon>
        <taxon>Hamiltosporidium</taxon>
    </lineage>
</organism>
<comment type="caution">
    <text evidence="2">The sequence shown here is derived from an EMBL/GenBank/DDBJ whole genome shotgun (WGS) entry which is preliminary data.</text>
</comment>
<feature type="compositionally biased region" description="Basic and acidic residues" evidence="1">
    <location>
        <begin position="1"/>
        <end position="53"/>
    </location>
</feature>
<dbReference type="Proteomes" id="UP000292362">
    <property type="component" value="Unassembled WGS sequence"/>
</dbReference>
<feature type="compositionally biased region" description="Basic and acidic residues" evidence="1">
    <location>
        <begin position="608"/>
        <end position="687"/>
    </location>
</feature>
<feature type="compositionally biased region" description="Basic and acidic residues" evidence="1">
    <location>
        <begin position="291"/>
        <end position="300"/>
    </location>
</feature>
<name>A0A4Q9LB10_9MICR</name>
<feature type="region of interest" description="Disordered" evidence="1">
    <location>
        <begin position="914"/>
        <end position="939"/>
    </location>
</feature>
<feature type="compositionally biased region" description="Basic and acidic residues" evidence="1">
    <location>
        <begin position="342"/>
        <end position="378"/>
    </location>
</feature>
<feature type="compositionally biased region" description="Polar residues" evidence="1">
    <location>
        <begin position="539"/>
        <end position="548"/>
    </location>
</feature>
<reference evidence="2 3" key="1">
    <citation type="submission" date="2017-12" db="EMBL/GenBank/DDBJ databases">
        <authorList>
            <person name="Pombert J.-F."/>
            <person name="Haag K.L."/>
            <person name="Ebert D."/>
        </authorList>
    </citation>
    <scope>NUCLEOTIDE SEQUENCE [LARGE SCALE GENOMIC DNA]</scope>
    <source>
        <strain evidence="2">FI-OER-3-3</strain>
    </source>
</reference>
<feature type="region of interest" description="Disordered" evidence="1">
    <location>
        <begin position="475"/>
        <end position="515"/>
    </location>
</feature>
<feature type="compositionally biased region" description="Polar residues" evidence="1">
    <location>
        <begin position="276"/>
        <end position="290"/>
    </location>
</feature>
<dbReference type="VEuPathDB" id="MicrosporidiaDB:CWI37_0073p0020"/>
<feature type="region of interest" description="Disordered" evidence="1">
    <location>
        <begin position="539"/>
        <end position="566"/>
    </location>
</feature>
<proteinExistence type="predicted"/>
<feature type="region of interest" description="Disordered" evidence="1">
    <location>
        <begin position="342"/>
        <end position="395"/>
    </location>
</feature>
<gene>
    <name evidence="2" type="ORF">CWI37_0073p0020</name>
</gene>
<feature type="region of interest" description="Disordered" evidence="1">
    <location>
        <begin position="1"/>
        <end position="56"/>
    </location>
</feature>
<feature type="compositionally biased region" description="Low complexity" evidence="1">
    <location>
        <begin position="475"/>
        <end position="506"/>
    </location>
</feature>
<protein>
    <submittedName>
        <fullName evidence="2">Uncharacterized protein</fullName>
    </submittedName>
</protein>
<feature type="compositionally biased region" description="Basic and acidic residues" evidence="1">
    <location>
        <begin position="385"/>
        <end position="395"/>
    </location>
</feature>
<feature type="compositionally biased region" description="Basic and acidic residues" evidence="1">
    <location>
        <begin position="773"/>
        <end position="834"/>
    </location>
</feature>
<feature type="compositionally biased region" description="Polar residues" evidence="1">
    <location>
        <begin position="842"/>
        <end position="852"/>
    </location>
</feature>
<evidence type="ECO:0000313" key="2">
    <source>
        <dbReference type="EMBL" id="TBU04904.1"/>
    </source>
</evidence>
<sequence length="1037" mass="117538">MYEDNNKKSLNEKSNNRKNMDENESQEDKKDKCGGECKHDNTKCKECCGKSDSKLNNINENNVVKKVCDDSKDSIGTSKVKKKRTLILTCKEENLVLDSEETNVGNESDQSCSKCGKEKTKNKMCCKCMKKVEKRVIRAALSTPKLKKINDDFEISAKKKLYETFVSESSSYEVSEIHSSDSEEWGLDYIEECIEKIKPKKEKIKEKIITKKTDVNEDKKFDEDTESFWQHSDTSKIFSSFSEEEEEAEIRSRSKASTDPEISDLLRGENIRDDVFTSSNLSTQNPIYQSKESEENRSFESLEEVDVESFTGKNEKEEESLSNNKTPNIILYGSENLKIQDKKGTESDHDLTCTKENGERLKNEKEVETIKTEKKEEKEGDDAKDDSKNNVKPEEIIFIEENGNGKILGLESDQENENTNVITRNEGFSGIFTSLGLFFAGASIATTAQKNEHHKPSRDTQSSPELLDLLDSDSLAQNSDENNSNNKNIAEEISSSEKSASGANGSDENISTKEVSVSMAEVKKEPGELLKNTNIYENVDGSSLSDATKSSKEMPYGGSTKSKENVKYDPFSTLSSEISENFPVQKGASFSKYHVENPNPTEAFSENEVVKDEKISDAFESKSKPSEDNPVDSREDKIIESNDPNKKVLDDRRTDNKGLTDQSIDKSDISSIKSSRESGHLSLERSDGNQNFSKPEEEKSSNERLDNLNKDQKEIDNKQDSMDNTEKSIESSSEKQNGKKIETEPKEELKMKLTETSSNSLSTQSRFSSKTSSTEEKDEKSERKPMQEIKKLPEERLNSFKPKEQLKPDERKSKEHIKLDENKPKEARERKSIEEDKEIIQPLTSDQKQSEYANKPTKDINKVDKNEDSNGERKPSDVVSEGQESGKSEPKIGKIQEIQKLECQAELEKVSEIKTASKIISKNEENVSEKTTSDSIVVNEKEEPTEKFVVTHYNLKSGDKNENQNKKQTLASDLTQDQEELQRLETSMNNPIFIYFDTIRTDSATNSRKLRTKGKGRVARLVEYFENIKNLKKDSKK</sequence>
<evidence type="ECO:0000313" key="3">
    <source>
        <dbReference type="Proteomes" id="UP000292362"/>
    </source>
</evidence>
<dbReference type="EMBL" id="PITJ01000073">
    <property type="protein sequence ID" value="TBU04904.1"/>
    <property type="molecule type" value="Genomic_DNA"/>
</dbReference>
<feature type="compositionally biased region" description="Basic and acidic residues" evidence="1">
    <location>
        <begin position="884"/>
        <end position="897"/>
    </location>
</feature>
<evidence type="ECO:0000256" key="1">
    <source>
        <dbReference type="SAM" id="MobiDB-lite"/>
    </source>
</evidence>
<feature type="compositionally biased region" description="Basic and acidic residues" evidence="1">
    <location>
        <begin position="249"/>
        <end position="275"/>
    </location>
</feature>
<feature type="region of interest" description="Disordered" evidence="1">
    <location>
        <begin position="592"/>
        <end position="897"/>
    </location>
</feature>
<feature type="compositionally biased region" description="Basic and acidic residues" evidence="1">
    <location>
        <begin position="921"/>
        <end position="932"/>
    </location>
</feature>